<accession>A0A2D0MYQ8</accession>
<dbReference type="PROSITE" id="PS51257">
    <property type="entry name" value="PROKAR_LIPOPROTEIN"/>
    <property type="match status" value="1"/>
</dbReference>
<reference evidence="1 2" key="1">
    <citation type="submission" date="2017-10" db="EMBL/GenBank/DDBJ databases">
        <title>The draft genome sequence of Lewinella nigricans NBRC 102662.</title>
        <authorList>
            <person name="Wang K."/>
        </authorList>
    </citation>
    <scope>NUCLEOTIDE SEQUENCE [LARGE SCALE GENOMIC DNA]</scope>
    <source>
        <strain evidence="1 2">NBRC 102662</strain>
    </source>
</reference>
<dbReference type="RefSeq" id="WP_099155254.1">
    <property type="nucleotide sequence ID" value="NZ_PDUD01000056.1"/>
</dbReference>
<dbReference type="EMBL" id="PDUD01000056">
    <property type="protein sequence ID" value="PHN01385.1"/>
    <property type="molecule type" value="Genomic_DNA"/>
</dbReference>
<proteinExistence type="predicted"/>
<protein>
    <submittedName>
        <fullName evidence="1">Uncharacterized protein</fullName>
    </submittedName>
</protein>
<sequence>MKTTKLIALLGCAILAVSCQKSDGPEKSGEDYPRTYLYAGLEQHESKYYRWEGGTNFTELPGISFPEYYDDAEIETAIIDYYDLFFPFLEFTFESDSLMRVVSRAVDGFPALDTITPYINNEIYYVFGEAGPGIPYAWYPDKDGSTIENRGFAYNFNYYDNFQAQREYFALTITEAARLEKTEQELLEEIVSTHDQWIQPADTIQLKLFEVVFDLE</sequence>
<name>A0A2D0MYQ8_FLAN2</name>
<evidence type="ECO:0000313" key="2">
    <source>
        <dbReference type="Proteomes" id="UP000223913"/>
    </source>
</evidence>
<comment type="caution">
    <text evidence="1">The sequence shown here is derived from an EMBL/GenBank/DDBJ whole genome shotgun (WGS) entry which is preliminary data.</text>
</comment>
<keyword evidence="2" id="KW-1185">Reference proteome</keyword>
<gene>
    <name evidence="1" type="ORF">CRP01_37610</name>
</gene>
<organism evidence="1 2">
    <name type="scientific">Flavilitoribacter nigricans (strain ATCC 23147 / DSM 23189 / NBRC 102662 / NCIMB 1420 / SS-2)</name>
    <name type="common">Lewinella nigricans</name>
    <dbReference type="NCBI Taxonomy" id="1122177"/>
    <lineage>
        <taxon>Bacteria</taxon>
        <taxon>Pseudomonadati</taxon>
        <taxon>Bacteroidota</taxon>
        <taxon>Saprospiria</taxon>
        <taxon>Saprospirales</taxon>
        <taxon>Lewinellaceae</taxon>
        <taxon>Flavilitoribacter</taxon>
    </lineage>
</organism>
<dbReference type="Proteomes" id="UP000223913">
    <property type="component" value="Unassembled WGS sequence"/>
</dbReference>
<evidence type="ECO:0000313" key="1">
    <source>
        <dbReference type="EMBL" id="PHN01385.1"/>
    </source>
</evidence>
<dbReference type="AlphaFoldDB" id="A0A2D0MYQ8"/>